<dbReference type="AlphaFoldDB" id="A0A0M6W6N5"/>
<keyword evidence="6 15" id="KW-0808">Transferase</keyword>
<comment type="pathway">
    <text evidence="2 15">Cofactor biosynthesis; FAD biosynthesis; FAD from FMN: step 1/1.</text>
</comment>
<keyword evidence="7 15" id="KW-0548">Nucleotidyltransferase</keyword>
<sequence>MEIIRGVQNIKAYHCGCALTIGNFDGVHRGHQFLLKNLKFKGKQLTIPTIVMIFEPQPLEFFTSNKKIPARLTHLRDKIKYFSEINIDYLLFIEFNKYIASLTPFDFISKLLVNKLDIKHLIIGDDFKFGRNRMGDFEFLKYASEIFGFKVTNTKSIYNIKTRISSTVIRKAIQENNFILAENLLGHPYRISGRVIYGNQIGKKIGFPTANLLLKHLVVPVDGVYIVEVHDGFNKKALPGVANIGKRPTLPVKKTQLEVHLIDENINLYGHYIDVVLRKKLRDEQKFTSLKYLKKQITKDVTMAKEYFYKIKN</sequence>
<dbReference type="GO" id="GO:0009231">
    <property type="term" value="P:riboflavin biosynthetic process"/>
    <property type="evidence" value="ECO:0007669"/>
    <property type="project" value="InterPro"/>
</dbReference>
<organism evidence="17 18">
    <name type="scientific">Candidatus Providencia siddallii</name>
    <dbReference type="NCBI Taxonomy" id="1715285"/>
    <lineage>
        <taxon>Bacteria</taxon>
        <taxon>Pseudomonadati</taxon>
        <taxon>Pseudomonadota</taxon>
        <taxon>Gammaproteobacteria</taxon>
        <taxon>Enterobacterales</taxon>
        <taxon>Morganellaceae</taxon>
        <taxon>Providencia</taxon>
    </lineage>
</organism>
<dbReference type="GO" id="GO:0008531">
    <property type="term" value="F:riboflavin kinase activity"/>
    <property type="evidence" value="ECO:0007669"/>
    <property type="project" value="UniProtKB-UniRule"/>
</dbReference>
<feature type="domain" description="Riboflavin kinase" evidence="16">
    <location>
        <begin position="184"/>
        <end position="309"/>
    </location>
</feature>
<dbReference type="EC" id="2.7.1.26" evidence="15"/>
<keyword evidence="12" id="KW-0511">Multifunctional enzyme</keyword>
<comment type="similarity">
    <text evidence="15">Belongs to the ribF family.</text>
</comment>
<dbReference type="Gene3D" id="2.40.30.30">
    <property type="entry name" value="Riboflavin kinase-like"/>
    <property type="match status" value="1"/>
</dbReference>
<keyword evidence="5 15" id="KW-0288">FMN</keyword>
<name>A0A0M6W6N5_9GAMM</name>
<evidence type="ECO:0000256" key="12">
    <source>
        <dbReference type="ARBA" id="ARBA00023268"/>
    </source>
</evidence>
<comment type="catalytic activity">
    <reaction evidence="14 15">
        <text>FMN + ATP + H(+) = FAD + diphosphate</text>
        <dbReference type="Rhea" id="RHEA:17237"/>
        <dbReference type="ChEBI" id="CHEBI:15378"/>
        <dbReference type="ChEBI" id="CHEBI:30616"/>
        <dbReference type="ChEBI" id="CHEBI:33019"/>
        <dbReference type="ChEBI" id="CHEBI:57692"/>
        <dbReference type="ChEBI" id="CHEBI:58210"/>
        <dbReference type="EC" id="2.7.7.2"/>
    </reaction>
</comment>
<dbReference type="GO" id="GO:0003919">
    <property type="term" value="F:FMN adenylyltransferase activity"/>
    <property type="evidence" value="ECO:0007669"/>
    <property type="project" value="UniProtKB-UniRule"/>
</dbReference>
<dbReference type="Pfam" id="PF01687">
    <property type="entry name" value="Flavokinase"/>
    <property type="match status" value="1"/>
</dbReference>
<keyword evidence="9 15" id="KW-0418">Kinase</keyword>
<dbReference type="NCBIfam" id="TIGR00083">
    <property type="entry name" value="ribF"/>
    <property type="match status" value="1"/>
</dbReference>
<dbReference type="STRING" id="1715285.SOFFGTOCOR_0037"/>
<dbReference type="Pfam" id="PF06574">
    <property type="entry name" value="FAD_syn"/>
    <property type="match status" value="1"/>
</dbReference>
<evidence type="ECO:0000256" key="4">
    <source>
        <dbReference type="ARBA" id="ARBA00022630"/>
    </source>
</evidence>
<dbReference type="GO" id="GO:0006747">
    <property type="term" value="P:FAD biosynthetic process"/>
    <property type="evidence" value="ECO:0007669"/>
    <property type="project" value="UniProtKB-UniRule"/>
</dbReference>
<keyword evidence="10 15" id="KW-0274">FAD</keyword>
<dbReference type="Gene3D" id="3.40.50.620">
    <property type="entry name" value="HUPs"/>
    <property type="match status" value="1"/>
</dbReference>
<comment type="catalytic activity">
    <reaction evidence="13 15">
        <text>riboflavin + ATP = FMN + ADP + H(+)</text>
        <dbReference type="Rhea" id="RHEA:14357"/>
        <dbReference type="ChEBI" id="CHEBI:15378"/>
        <dbReference type="ChEBI" id="CHEBI:30616"/>
        <dbReference type="ChEBI" id="CHEBI:57986"/>
        <dbReference type="ChEBI" id="CHEBI:58210"/>
        <dbReference type="ChEBI" id="CHEBI:456216"/>
        <dbReference type="EC" id="2.7.1.26"/>
    </reaction>
</comment>
<dbReference type="FunFam" id="3.40.50.620:FF:000021">
    <property type="entry name" value="Riboflavin biosynthesis protein"/>
    <property type="match status" value="1"/>
</dbReference>
<evidence type="ECO:0000256" key="11">
    <source>
        <dbReference type="ARBA" id="ARBA00022840"/>
    </source>
</evidence>
<dbReference type="InterPro" id="IPR014729">
    <property type="entry name" value="Rossmann-like_a/b/a_fold"/>
</dbReference>
<reference evidence="18" key="1">
    <citation type="submission" date="2015-05" db="EMBL/GenBank/DDBJ databases">
        <authorList>
            <person name="Manzano-Marin A."/>
        </authorList>
    </citation>
    <scope>NUCLEOTIDE SEQUENCE [LARGE SCALE GENOMIC DNA]</scope>
    <source>
        <strain evidence="18">officinalis</strain>
    </source>
</reference>
<keyword evidence="4 15" id="KW-0285">Flavoprotein</keyword>
<evidence type="ECO:0000256" key="13">
    <source>
        <dbReference type="ARBA" id="ARBA00047880"/>
    </source>
</evidence>
<dbReference type="EMBL" id="CVRF01000001">
    <property type="protein sequence ID" value="CRK85483.1"/>
    <property type="molecule type" value="Genomic_DNA"/>
</dbReference>
<dbReference type="NCBIfam" id="NF004163">
    <property type="entry name" value="PRK05627.1-6"/>
    <property type="match status" value="1"/>
</dbReference>
<dbReference type="GO" id="GO:0005524">
    <property type="term" value="F:ATP binding"/>
    <property type="evidence" value="ECO:0007669"/>
    <property type="project" value="UniProtKB-UniRule"/>
</dbReference>
<keyword evidence="11 15" id="KW-0067">ATP-binding</keyword>
<evidence type="ECO:0000256" key="15">
    <source>
        <dbReference type="PIRNR" id="PIRNR004491"/>
    </source>
</evidence>
<accession>A0A0M6W6N5</accession>
<evidence type="ECO:0000259" key="16">
    <source>
        <dbReference type="SMART" id="SM00904"/>
    </source>
</evidence>
<evidence type="ECO:0000313" key="18">
    <source>
        <dbReference type="Proteomes" id="UP000242301"/>
    </source>
</evidence>
<evidence type="ECO:0000256" key="6">
    <source>
        <dbReference type="ARBA" id="ARBA00022679"/>
    </source>
</evidence>
<dbReference type="InterPro" id="IPR023465">
    <property type="entry name" value="Riboflavin_kinase_dom_sf"/>
</dbReference>
<dbReference type="UniPathway" id="UPA00277">
    <property type="reaction ID" value="UER00407"/>
</dbReference>
<dbReference type="SUPFAM" id="SSF82114">
    <property type="entry name" value="Riboflavin kinase-like"/>
    <property type="match status" value="1"/>
</dbReference>
<evidence type="ECO:0000256" key="14">
    <source>
        <dbReference type="ARBA" id="ARBA00049494"/>
    </source>
</evidence>
<evidence type="ECO:0000256" key="9">
    <source>
        <dbReference type="ARBA" id="ARBA00022777"/>
    </source>
</evidence>
<dbReference type="InterPro" id="IPR002606">
    <property type="entry name" value="Riboflavin_kinase_bac"/>
</dbReference>
<dbReference type="PANTHER" id="PTHR22749">
    <property type="entry name" value="RIBOFLAVIN KINASE/FMN ADENYLYLTRANSFERASE"/>
    <property type="match status" value="1"/>
</dbReference>
<evidence type="ECO:0000256" key="10">
    <source>
        <dbReference type="ARBA" id="ARBA00022827"/>
    </source>
</evidence>
<evidence type="ECO:0000256" key="5">
    <source>
        <dbReference type="ARBA" id="ARBA00022643"/>
    </source>
</evidence>
<dbReference type="InterPro" id="IPR015864">
    <property type="entry name" value="FAD_synthase"/>
</dbReference>
<dbReference type="EC" id="2.7.7.2" evidence="15"/>
<gene>
    <name evidence="17" type="primary">ribF</name>
    <name evidence="17" type="ORF">SOFFGTOCOR_0037</name>
</gene>
<dbReference type="InterPro" id="IPR023468">
    <property type="entry name" value="Riboflavin_kinase"/>
</dbReference>
<dbReference type="NCBIfam" id="NF004159">
    <property type="entry name" value="PRK05627.1-2"/>
    <property type="match status" value="1"/>
</dbReference>
<evidence type="ECO:0000313" key="17">
    <source>
        <dbReference type="EMBL" id="CRK85483.1"/>
    </source>
</evidence>
<dbReference type="Proteomes" id="UP000242301">
    <property type="component" value="Unassembled WGS sequence"/>
</dbReference>
<dbReference type="GO" id="GO:0009398">
    <property type="term" value="P:FMN biosynthetic process"/>
    <property type="evidence" value="ECO:0007669"/>
    <property type="project" value="UniProtKB-UniRule"/>
</dbReference>
<proteinExistence type="inferred from homology"/>
<comment type="function">
    <text evidence="1">Catalyzes the phosphorylation of riboflavin to FMN followed by the adenylation of FMN to FAD.</text>
</comment>
<evidence type="ECO:0000256" key="8">
    <source>
        <dbReference type="ARBA" id="ARBA00022741"/>
    </source>
</evidence>
<keyword evidence="18" id="KW-1185">Reference proteome</keyword>
<dbReference type="PIRSF" id="PIRSF004491">
    <property type="entry name" value="FAD_Synth"/>
    <property type="match status" value="1"/>
</dbReference>
<evidence type="ECO:0000256" key="7">
    <source>
        <dbReference type="ARBA" id="ARBA00022695"/>
    </source>
</evidence>
<dbReference type="PANTHER" id="PTHR22749:SF6">
    <property type="entry name" value="RIBOFLAVIN KINASE"/>
    <property type="match status" value="1"/>
</dbReference>
<dbReference type="UniPathway" id="UPA00276">
    <property type="reaction ID" value="UER00406"/>
</dbReference>
<dbReference type="SUPFAM" id="SSF52374">
    <property type="entry name" value="Nucleotidylyl transferase"/>
    <property type="match status" value="1"/>
</dbReference>
<dbReference type="SMART" id="SM00904">
    <property type="entry name" value="Flavokinase"/>
    <property type="match status" value="1"/>
</dbReference>
<dbReference type="NCBIfam" id="NF004162">
    <property type="entry name" value="PRK05627.1-5"/>
    <property type="match status" value="1"/>
</dbReference>
<protein>
    <recommendedName>
        <fullName evidence="15">Riboflavin biosynthesis protein</fullName>
    </recommendedName>
    <domain>
        <recommendedName>
            <fullName evidence="15">Riboflavin kinase</fullName>
            <ecNumber evidence="15">2.7.1.26</ecNumber>
        </recommendedName>
        <alternativeName>
            <fullName evidence="15">Flavokinase</fullName>
        </alternativeName>
    </domain>
    <domain>
        <recommendedName>
            <fullName evidence="15">FMN adenylyltransferase</fullName>
            <ecNumber evidence="15">2.7.7.2</ecNumber>
        </recommendedName>
        <alternativeName>
            <fullName evidence="15">FAD pyrophosphorylase</fullName>
        </alternativeName>
        <alternativeName>
            <fullName evidence="15">FAD synthase</fullName>
        </alternativeName>
    </domain>
</protein>
<dbReference type="InterPro" id="IPR015865">
    <property type="entry name" value="Riboflavin_kinase_bac/euk"/>
</dbReference>
<keyword evidence="8 15" id="KW-0547">Nucleotide-binding</keyword>
<evidence type="ECO:0000256" key="1">
    <source>
        <dbReference type="ARBA" id="ARBA00002121"/>
    </source>
</evidence>
<evidence type="ECO:0000256" key="3">
    <source>
        <dbReference type="ARBA" id="ARBA00005201"/>
    </source>
</evidence>
<evidence type="ECO:0000256" key="2">
    <source>
        <dbReference type="ARBA" id="ARBA00004726"/>
    </source>
</evidence>
<dbReference type="CDD" id="cd02064">
    <property type="entry name" value="FAD_synthetase_N"/>
    <property type="match status" value="1"/>
</dbReference>
<comment type="pathway">
    <text evidence="3 15">Cofactor biosynthesis; FMN biosynthesis; FMN from riboflavin (ATP route): step 1/1.</text>
</comment>